<feature type="domain" description="Dienelactone hydrolase" evidence="1">
    <location>
        <begin position="26"/>
        <end position="262"/>
    </location>
</feature>
<reference evidence="2 3" key="1">
    <citation type="journal article" date="2016" name="Mol. Biol. Evol.">
        <title>Comparative Genomics of Early-Diverging Mushroom-Forming Fungi Provides Insights into the Origins of Lignocellulose Decay Capabilities.</title>
        <authorList>
            <person name="Nagy L.G."/>
            <person name="Riley R."/>
            <person name="Tritt A."/>
            <person name="Adam C."/>
            <person name="Daum C."/>
            <person name="Floudas D."/>
            <person name="Sun H."/>
            <person name="Yadav J.S."/>
            <person name="Pangilinan J."/>
            <person name="Larsson K.H."/>
            <person name="Matsuura K."/>
            <person name="Barry K."/>
            <person name="Labutti K."/>
            <person name="Kuo R."/>
            <person name="Ohm R.A."/>
            <person name="Bhattacharya S.S."/>
            <person name="Shirouzu T."/>
            <person name="Yoshinaga Y."/>
            <person name="Martin F.M."/>
            <person name="Grigoriev I.V."/>
            <person name="Hibbett D.S."/>
        </authorList>
    </citation>
    <scope>NUCLEOTIDE SEQUENCE [LARGE SCALE GENOMIC DNA]</scope>
    <source>
        <strain evidence="2 3">HHB10207 ss-3</strain>
    </source>
</reference>
<dbReference type="PANTHER" id="PTHR17630">
    <property type="entry name" value="DIENELACTONE HYDROLASE"/>
    <property type="match status" value="1"/>
</dbReference>
<dbReference type="Pfam" id="PF01738">
    <property type="entry name" value="DLH"/>
    <property type="match status" value="1"/>
</dbReference>
<dbReference type="InterPro" id="IPR002925">
    <property type="entry name" value="Dienelactn_hydro"/>
</dbReference>
<evidence type="ECO:0000313" key="2">
    <source>
        <dbReference type="EMBL" id="KZT42657.1"/>
    </source>
</evidence>
<dbReference type="GO" id="GO:0016787">
    <property type="term" value="F:hydrolase activity"/>
    <property type="evidence" value="ECO:0007669"/>
    <property type="project" value="UniProtKB-KW"/>
</dbReference>
<evidence type="ECO:0000313" key="3">
    <source>
        <dbReference type="Proteomes" id="UP000076798"/>
    </source>
</evidence>
<organism evidence="2 3">
    <name type="scientific">Sistotremastrum suecicum HHB10207 ss-3</name>
    <dbReference type="NCBI Taxonomy" id="1314776"/>
    <lineage>
        <taxon>Eukaryota</taxon>
        <taxon>Fungi</taxon>
        <taxon>Dikarya</taxon>
        <taxon>Basidiomycota</taxon>
        <taxon>Agaricomycotina</taxon>
        <taxon>Agaricomycetes</taxon>
        <taxon>Sistotremastrales</taxon>
        <taxon>Sistotremastraceae</taxon>
        <taxon>Sistotremastrum</taxon>
    </lineage>
</organism>
<dbReference type="EMBL" id="KV428012">
    <property type="protein sequence ID" value="KZT42657.1"/>
    <property type="molecule type" value="Genomic_DNA"/>
</dbReference>
<gene>
    <name evidence="2" type="ORF">SISSUDRAFT_1058430</name>
</gene>
<dbReference type="Gene3D" id="3.40.50.1820">
    <property type="entry name" value="alpha/beta hydrolase"/>
    <property type="match status" value="1"/>
</dbReference>
<keyword evidence="2" id="KW-0378">Hydrolase</keyword>
<dbReference type="OrthoDB" id="10019231at2759"/>
<name>A0A166HFG8_9AGAM</name>
<dbReference type="PANTHER" id="PTHR17630:SF44">
    <property type="entry name" value="PROTEIN AIM2"/>
    <property type="match status" value="1"/>
</dbReference>
<keyword evidence="3" id="KW-1185">Reference proteome</keyword>
<proteinExistence type="predicted"/>
<dbReference type="Proteomes" id="UP000076798">
    <property type="component" value="Unassembled WGS sequence"/>
</dbReference>
<dbReference type="STRING" id="1314776.A0A166HFG8"/>
<accession>A0A166HFG8</accession>
<evidence type="ECO:0000259" key="1">
    <source>
        <dbReference type="Pfam" id="PF01738"/>
    </source>
</evidence>
<sequence>MAACENCTKGYILEGEPKGSIQPNGAYLIKSPTPSTRAIVFLTDVFGLPLKNCKIVADEFSLKLGCDVWVPDLFEGKPPVTPEQLGPLLTDVPGVHVSIFSKIWTILSLLHVIPTFIRNRPSIVDGRVEKFVAEIKPSYEKLGAVGYCFGGAIAGRLASTDLFQSAVIAHPGGLKKEQIEKIKIPVSWECAEEDHAFSLDLVHESEAFFKAKEGTEQALPYEFKIYKGTTHGFAARPNLGIPTVKAAFEEACQQTVDWFQKTL</sequence>
<dbReference type="InterPro" id="IPR029058">
    <property type="entry name" value="AB_hydrolase_fold"/>
</dbReference>
<dbReference type="SUPFAM" id="SSF53474">
    <property type="entry name" value="alpha/beta-Hydrolases"/>
    <property type="match status" value="1"/>
</dbReference>
<dbReference type="AlphaFoldDB" id="A0A166HFG8"/>
<protein>
    <submittedName>
        <fullName evidence="2">Dienelactone hydrolase endo-1,3,1,4-beta-D-glucanase</fullName>
    </submittedName>
</protein>